<keyword evidence="1" id="KW-0472">Membrane</keyword>
<proteinExistence type="predicted"/>
<organism evidence="2 3">
    <name type="scientific">Clostridium amylolyticum</name>
    <dbReference type="NCBI Taxonomy" id="1121298"/>
    <lineage>
        <taxon>Bacteria</taxon>
        <taxon>Bacillati</taxon>
        <taxon>Bacillota</taxon>
        <taxon>Clostridia</taxon>
        <taxon>Eubacteriales</taxon>
        <taxon>Clostridiaceae</taxon>
        <taxon>Clostridium</taxon>
    </lineage>
</organism>
<evidence type="ECO:0000256" key="1">
    <source>
        <dbReference type="SAM" id="Phobius"/>
    </source>
</evidence>
<keyword evidence="1" id="KW-1133">Transmembrane helix</keyword>
<gene>
    <name evidence="2" type="ORF">SAMN05444401_0375</name>
</gene>
<dbReference type="InterPro" id="IPR024529">
    <property type="entry name" value="ECF_trnsprt_substrate-spec"/>
</dbReference>
<keyword evidence="3" id="KW-1185">Reference proteome</keyword>
<dbReference type="Gene3D" id="1.10.1760.20">
    <property type="match status" value="1"/>
</dbReference>
<keyword evidence="1" id="KW-0812">Transmembrane</keyword>
<feature type="transmembrane region" description="Helical" evidence="1">
    <location>
        <begin position="6"/>
        <end position="26"/>
    </location>
</feature>
<evidence type="ECO:0000313" key="2">
    <source>
        <dbReference type="EMBL" id="SHK01162.1"/>
    </source>
</evidence>
<dbReference type="RefSeq" id="WP_073012493.1">
    <property type="nucleotide sequence ID" value="NZ_FQZO01000013.1"/>
</dbReference>
<dbReference type="AlphaFoldDB" id="A0A1M6NZV4"/>
<dbReference type="NCBIfam" id="NF045596">
    <property type="entry name" value="ECF_S_CD3073"/>
    <property type="match status" value="1"/>
</dbReference>
<dbReference type="Proteomes" id="UP000184080">
    <property type="component" value="Unassembled WGS sequence"/>
</dbReference>
<dbReference type="STRING" id="1121298.SAMN05444401_0375"/>
<dbReference type="OrthoDB" id="9766854at2"/>
<feature type="transmembrane region" description="Helical" evidence="1">
    <location>
        <begin position="33"/>
        <end position="54"/>
    </location>
</feature>
<dbReference type="Pfam" id="PF12822">
    <property type="entry name" value="ECF_trnsprt"/>
    <property type="match status" value="1"/>
</dbReference>
<accession>A0A1M6NZV4</accession>
<protein>
    <submittedName>
        <fullName evidence="2">Energy-coupling factor transport system substrate-specific component</fullName>
    </submittedName>
</protein>
<dbReference type="GO" id="GO:0022857">
    <property type="term" value="F:transmembrane transporter activity"/>
    <property type="evidence" value="ECO:0007669"/>
    <property type="project" value="InterPro"/>
</dbReference>
<sequence>MRNKKIFILTISAFAIALNIVLGTITSKLNITFLFLDTIGTILIASLYGPWYGAAVGSLSNILSPILSGNPKNIPFFLVNMAVGIIVGYIAKKYGFKLKTAIVTGLILAVVAPLIGSPIGVILYGGVVGSGQDILVTFMRNTGMKLFQAFFTTRLLENFIDKVVSCLLVAMIIPAIPNEYKILKSK</sequence>
<reference evidence="2 3" key="1">
    <citation type="submission" date="2016-11" db="EMBL/GenBank/DDBJ databases">
        <authorList>
            <person name="Jaros S."/>
            <person name="Januszkiewicz K."/>
            <person name="Wedrychowicz H."/>
        </authorList>
    </citation>
    <scope>NUCLEOTIDE SEQUENCE [LARGE SCALE GENOMIC DNA]</scope>
    <source>
        <strain evidence="2 3">DSM 21864</strain>
    </source>
</reference>
<name>A0A1M6NZV4_9CLOT</name>
<dbReference type="EMBL" id="FQZO01000013">
    <property type="protein sequence ID" value="SHK01162.1"/>
    <property type="molecule type" value="Genomic_DNA"/>
</dbReference>
<feature type="transmembrane region" description="Helical" evidence="1">
    <location>
        <begin position="74"/>
        <end position="91"/>
    </location>
</feature>
<evidence type="ECO:0000313" key="3">
    <source>
        <dbReference type="Proteomes" id="UP000184080"/>
    </source>
</evidence>